<evidence type="ECO:0000313" key="5">
    <source>
        <dbReference type="Proteomes" id="UP000297031"/>
    </source>
</evidence>
<name>A0A4P7VDJ1_9BACT</name>
<dbReference type="KEGG" id="mgod:E7746_03830"/>
<dbReference type="OrthoDB" id="1490554at2"/>
<dbReference type="SUPFAM" id="SSF52172">
    <property type="entry name" value="CheY-like"/>
    <property type="match status" value="1"/>
</dbReference>
<dbReference type="PANTHER" id="PTHR37299">
    <property type="entry name" value="TRANSCRIPTIONAL REGULATOR-RELATED"/>
    <property type="match status" value="1"/>
</dbReference>
<evidence type="ECO:0000313" key="4">
    <source>
        <dbReference type="EMBL" id="QCD35070.1"/>
    </source>
</evidence>
<dbReference type="InterPro" id="IPR046947">
    <property type="entry name" value="LytR-like"/>
</dbReference>
<dbReference type="GO" id="GO:0000156">
    <property type="term" value="F:phosphorelay response regulator activity"/>
    <property type="evidence" value="ECO:0007669"/>
    <property type="project" value="InterPro"/>
</dbReference>
<dbReference type="PROSITE" id="PS50110">
    <property type="entry name" value="RESPONSE_REGULATORY"/>
    <property type="match status" value="1"/>
</dbReference>
<dbReference type="Proteomes" id="UP000297031">
    <property type="component" value="Chromosome"/>
</dbReference>
<dbReference type="Pfam" id="PF04397">
    <property type="entry name" value="LytTR"/>
    <property type="match status" value="1"/>
</dbReference>
<keyword evidence="1" id="KW-0597">Phosphoprotein</keyword>
<sequence>MLTLRCCVVDDEPLAQELVASYIEKTPFMELVGKFSSAQDSVKTILEEDIDVVFLDIHMPQLNGMEFARIVPSTCRIIFTTAYDRYAIEGFKVNALDYLMKPISYEEFVGAANKALQWVELRRRADELDNNKRYIIVKSEYKQVQIPIDKIQFIEGLKDYVKIYVEGEKSAILTLTSMKTIERYLPATEFLRVHRSFIVNTSKISIIERNRIVFGNHYIPVSESYKQAFNDYVAGYSLSLQRDNQSGED</sequence>
<proteinExistence type="predicted"/>
<reference evidence="4 5" key="1">
    <citation type="submission" date="2019-02" db="EMBL/GenBank/DDBJ databases">
        <title>Isolation and identification of novel species under the genus Muribaculum.</title>
        <authorList>
            <person name="Miyake S."/>
            <person name="Ding Y."/>
            <person name="Low A."/>
            <person name="Soh M."/>
            <person name="Seedorf H."/>
        </authorList>
    </citation>
    <scope>NUCLEOTIDE SEQUENCE [LARGE SCALE GENOMIC DNA]</scope>
    <source>
        <strain evidence="4 5">TLL-A4</strain>
    </source>
</reference>
<dbReference type="AlphaFoldDB" id="A0A4P7VDJ1"/>
<evidence type="ECO:0000256" key="1">
    <source>
        <dbReference type="PROSITE-ProRule" id="PRU00169"/>
    </source>
</evidence>
<dbReference type="EMBL" id="CP039393">
    <property type="protein sequence ID" value="QCD35070.1"/>
    <property type="molecule type" value="Genomic_DNA"/>
</dbReference>
<evidence type="ECO:0000259" key="3">
    <source>
        <dbReference type="PROSITE" id="PS50930"/>
    </source>
</evidence>
<dbReference type="Pfam" id="PF00072">
    <property type="entry name" value="Response_reg"/>
    <property type="match status" value="1"/>
</dbReference>
<dbReference type="SMART" id="SM00448">
    <property type="entry name" value="REC"/>
    <property type="match status" value="1"/>
</dbReference>
<dbReference type="InterPro" id="IPR001789">
    <property type="entry name" value="Sig_transdc_resp-reg_receiver"/>
</dbReference>
<accession>A0A4P7VDJ1</accession>
<dbReference type="PROSITE" id="PS50930">
    <property type="entry name" value="HTH_LYTTR"/>
    <property type="match status" value="1"/>
</dbReference>
<feature type="domain" description="HTH LytTR-type" evidence="3">
    <location>
        <begin position="135"/>
        <end position="231"/>
    </location>
</feature>
<protein>
    <submittedName>
        <fullName evidence="4">Response regulator transcription factor</fullName>
    </submittedName>
</protein>
<dbReference type="SMART" id="SM00850">
    <property type="entry name" value="LytTR"/>
    <property type="match status" value="1"/>
</dbReference>
<evidence type="ECO:0000259" key="2">
    <source>
        <dbReference type="PROSITE" id="PS50110"/>
    </source>
</evidence>
<dbReference type="PANTHER" id="PTHR37299:SF1">
    <property type="entry name" value="STAGE 0 SPORULATION PROTEIN A HOMOLOG"/>
    <property type="match status" value="1"/>
</dbReference>
<dbReference type="Gene3D" id="2.40.50.1020">
    <property type="entry name" value="LytTr DNA-binding domain"/>
    <property type="match status" value="1"/>
</dbReference>
<dbReference type="RefSeq" id="WP_136409890.1">
    <property type="nucleotide sequence ID" value="NZ_CP039393.1"/>
</dbReference>
<dbReference type="InterPro" id="IPR007492">
    <property type="entry name" value="LytTR_DNA-bd_dom"/>
</dbReference>
<dbReference type="InterPro" id="IPR011006">
    <property type="entry name" value="CheY-like_superfamily"/>
</dbReference>
<organism evidence="4 5">
    <name type="scientific">Muribaculum gordoncarteri</name>
    <dbReference type="NCBI Taxonomy" id="2530390"/>
    <lineage>
        <taxon>Bacteria</taxon>
        <taxon>Pseudomonadati</taxon>
        <taxon>Bacteroidota</taxon>
        <taxon>Bacteroidia</taxon>
        <taxon>Bacteroidales</taxon>
        <taxon>Muribaculaceae</taxon>
        <taxon>Muribaculum</taxon>
    </lineage>
</organism>
<feature type="domain" description="Response regulatory" evidence="2">
    <location>
        <begin position="5"/>
        <end position="116"/>
    </location>
</feature>
<dbReference type="GO" id="GO:0003677">
    <property type="term" value="F:DNA binding"/>
    <property type="evidence" value="ECO:0007669"/>
    <property type="project" value="InterPro"/>
</dbReference>
<feature type="modified residue" description="4-aspartylphosphate" evidence="1">
    <location>
        <position position="56"/>
    </location>
</feature>
<gene>
    <name evidence="4" type="ORF">E7746_03830</name>
</gene>
<dbReference type="Gene3D" id="3.40.50.2300">
    <property type="match status" value="1"/>
</dbReference>
<keyword evidence="5" id="KW-1185">Reference proteome</keyword>